<dbReference type="AlphaFoldDB" id="A0AAD8CQL6"/>
<dbReference type="PANTHER" id="PTHR14511:SF7">
    <property type="entry name" value="RETINOIC ACID-INDUCED PROTEIN 3"/>
    <property type="match status" value="1"/>
</dbReference>
<comment type="similarity">
    <text evidence="2">Belongs to the G-protein coupled receptor 3 family.</text>
</comment>
<evidence type="ECO:0000256" key="4">
    <source>
        <dbReference type="ARBA" id="ARBA00022989"/>
    </source>
</evidence>
<dbReference type="GO" id="GO:0004930">
    <property type="term" value="F:G protein-coupled receptor activity"/>
    <property type="evidence" value="ECO:0007669"/>
    <property type="project" value="InterPro"/>
</dbReference>
<evidence type="ECO:0000256" key="6">
    <source>
        <dbReference type="SAM" id="MobiDB-lite"/>
    </source>
</evidence>
<sequence length="461" mass="51132">MVSAPLKGGASDTVNKANKRNTKRRQVLYDTQRKKGERERETHTIDSVVCFGVFFLKFAAKVEGEKDRIKIQIHLKDYFWWNIKDVACLLPLPPPPLLLSLLSQPSEASSNSTPAPGCGAGLDPVYSYLCDTQASWGIVLETVAAAGVLVSLALIITLLGTVPFVSNAKKLGSVAVQLYLLLGTLGLFGLTFAFIIQADQRTCPTRVFLFGVLFAMCFSALVAHEARLLGLVRSERTPIGGWAALGIALGLTLVQVVIAVEWLLTVLVRDGNPCFYSQGEFVMLLIYVMFLMALGLVLAAFTFCGDHGKWKKHGWFAFVTLLLSLMIWVVWIVMLTRGNPELGKRTLWDDPVLSIALVSNAWVFLVFFVAPELHFLSRKGKERVWEEPASSLPTLTYKKHGVDNKVYLPDDHGAAESPYSTAMPMENLRPKPDFTIPRPQTTASKEHPYSDYYGRHINNPE</sequence>
<evidence type="ECO:0000256" key="7">
    <source>
        <dbReference type="SAM" id="Phobius"/>
    </source>
</evidence>
<dbReference type="PANTHER" id="PTHR14511">
    <property type="entry name" value="G PROTEIN COUPLED RECEPTOR, CLASS C, GROUP 5"/>
    <property type="match status" value="1"/>
</dbReference>
<gene>
    <name evidence="9" type="primary">Gprc5c</name>
    <name evidence="9" type="ORF">AOXY_G27079</name>
</gene>
<dbReference type="GO" id="GO:0070062">
    <property type="term" value="C:extracellular exosome"/>
    <property type="evidence" value="ECO:0007669"/>
    <property type="project" value="TreeGrafter"/>
</dbReference>
<dbReference type="InterPro" id="IPR051753">
    <property type="entry name" value="RA-inducible_GPCR3"/>
</dbReference>
<dbReference type="PROSITE" id="PS50259">
    <property type="entry name" value="G_PROTEIN_RECEP_F3_4"/>
    <property type="match status" value="1"/>
</dbReference>
<dbReference type="InterPro" id="IPR017978">
    <property type="entry name" value="GPCR_3_C"/>
</dbReference>
<feature type="transmembrane region" description="Helical" evidence="7">
    <location>
        <begin position="242"/>
        <end position="264"/>
    </location>
</feature>
<name>A0AAD8CQL6_ACIOX</name>
<feature type="transmembrane region" description="Helical" evidence="7">
    <location>
        <begin position="353"/>
        <end position="373"/>
    </location>
</feature>
<dbReference type="GO" id="GO:0005886">
    <property type="term" value="C:plasma membrane"/>
    <property type="evidence" value="ECO:0007669"/>
    <property type="project" value="TreeGrafter"/>
</dbReference>
<keyword evidence="4 7" id="KW-1133">Transmembrane helix</keyword>
<comment type="subcellular location">
    <subcellularLocation>
        <location evidence="1">Membrane</location>
        <topology evidence="1">Multi-pass membrane protein</topology>
    </subcellularLocation>
</comment>
<evidence type="ECO:0000256" key="2">
    <source>
        <dbReference type="ARBA" id="ARBA00007242"/>
    </source>
</evidence>
<dbReference type="GO" id="GO:0030295">
    <property type="term" value="F:protein kinase activator activity"/>
    <property type="evidence" value="ECO:0007669"/>
    <property type="project" value="TreeGrafter"/>
</dbReference>
<evidence type="ECO:0000313" key="10">
    <source>
        <dbReference type="Proteomes" id="UP001230051"/>
    </source>
</evidence>
<feature type="transmembrane region" description="Helical" evidence="7">
    <location>
        <begin position="143"/>
        <end position="166"/>
    </location>
</feature>
<keyword evidence="10" id="KW-1185">Reference proteome</keyword>
<dbReference type="Proteomes" id="UP001230051">
    <property type="component" value="Unassembled WGS sequence"/>
</dbReference>
<evidence type="ECO:0000256" key="5">
    <source>
        <dbReference type="ARBA" id="ARBA00023136"/>
    </source>
</evidence>
<dbReference type="EMBL" id="JAGXEW010000031">
    <property type="protein sequence ID" value="KAK1155320.1"/>
    <property type="molecule type" value="Genomic_DNA"/>
</dbReference>
<evidence type="ECO:0000256" key="1">
    <source>
        <dbReference type="ARBA" id="ARBA00004141"/>
    </source>
</evidence>
<evidence type="ECO:0000259" key="8">
    <source>
        <dbReference type="PROSITE" id="PS50259"/>
    </source>
</evidence>
<protein>
    <submittedName>
        <fullName evidence="9">Retinoic acid-induced protein 3-like</fullName>
    </submittedName>
</protein>
<organism evidence="9 10">
    <name type="scientific">Acipenser oxyrinchus oxyrinchus</name>
    <dbReference type="NCBI Taxonomy" id="40147"/>
    <lineage>
        <taxon>Eukaryota</taxon>
        <taxon>Metazoa</taxon>
        <taxon>Chordata</taxon>
        <taxon>Craniata</taxon>
        <taxon>Vertebrata</taxon>
        <taxon>Euteleostomi</taxon>
        <taxon>Actinopterygii</taxon>
        <taxon>Chondrostei</taxon>
        <taxon>Acipenseriformes</taxon>
        <taxon>Acipenseridae</taxon>
        <taxon>Acipenser</taxon>
    </lineage>
</organism>
<feature type="transmembrane region" description="Helical" evidence="7">
    <location>
        <begin position="315"/>
        <end position="333"/>
    </location>
</feature>
<feature type="transmembrane region" description="Helical" evidence="7">
    <location>
        <begin position="178"/>
        <end position="196"/>
    </location>
</feature>
<accession>A0AAD8CQL6</accession>
<evidence type="ECO:0000256" key="3">
    <source>
        <dbReference type="ARBA" id="ARBA00022692"/>
    </source>
</evidence>
<feature type="transmembrane region" description="Helical" evidence="7">
    <location>
        <begin position="284"/>
        <end position="303"/>
    </location>
</feature>
<feature type="domain" description="G-protein coupled receptors family 3 profile" evidence="8">
    <location>
        <begin position="170"/>
        <end position="376"/>
    </location>
</feature>
<reference evidence="9" key="1">
    <citation type="submission" date="2022-02" db="EMBL/GenBank/DDBJ databases">
        <title>Atlantic sturgeon de novo genome assembly.</title>
        <authorList>
            <person name="Stock M."/>
            <person name="Klopp C."/>
            <person name="Guiguen Y."/>
            <person name="Cabau C."/>
            <person name="Parinello H."/>
            <person name="Santidrian Yebra-Pimentel E."/>
            <person name="Kuhl H."/>
            <person name="Dirks R.P."/>
            <person name="Guessner J."/>
            <person name="Wuertz S."/>
            <person name="Du K."/>
            <person name="Schartl M."/>
        </authorList>
    </citation>
    <scope>NUCLEOTIDE SEQUENCE</scope>
    <source>
        <strain evidence="9">STURGEONOMICS-FGT-2020</strain>
        <tissue evidence="9">Whole blood</tissue>
    </source>
</reference>
<proteinExistence type="inferred from homology"/>
<dbReference type="Pfam" id="PF00003">
    <property type="entry name" value="7tm_3"/>
    <property type="match status" value="1"/>
</dbReference>
<dbReference type="GO" id="GO:0043235">
    <property type="term" value="C:receptor complex"/>
    <property type="evidence" value="ECO:0007669"/>
    <property type="project" value="TreeGrafter"/>
</dbReference>
<feature type="transmembrane region" description="Helical" evidence="7">
    <location>
        <begin position="208"/>
        <end position="230"/>
    </location>
</feature>
<evidence type="ECO:0000313" key="9">
    <source>
        <dbReference type="EMBL" id="KAK1155320.1"/>
    </source>
</evidence>
<feature type="region of interest" description="Disordered" evidence="6">
    <location>
        <begin position="417"/>
        <end position="461"/>
    </location>
</feature>
<comment type="caution">
    <text evidence="9">The sequence shown here is derived from an EMBL/GenBank/DDBJ whole genome shotgun (WGS) entry which is preliminary data.</text>
</comment>
<keyword evidence="5 7" id="KW-0472">Membrane</keyword>
<keyword evidence="3 7" id="KW-0812">Transmembrane</keyword>
<feature type="compositionally biased region" description="Basic residues" evidence="6">
    <location>
        <begin position="17"/>
        <end position="26"/>
    </location>
</feature>
<feature type="region of interest" description="Disordered" evidence="6">
    <location>
        <begin position="1"/>
        <end position="38"/>
    </location>
</feature>